<feature type="transmembrane region" description="Helical" evidence="7">
    <location>
        <begin position="295"/>
        <end position="314"/>
    </location>
</feature>
<dbReference type="Gene3D" id="1.20.1250.20">
    <property type="entry name" value="MFS general substrate transporter like domains"/>
    <property type="match status" value="1"/>
</dbReference>
<keyword evidence="3" id="KW-1003">Cell membrane</keyword>
<feature type="transmembrane region" description="Helical" evidence="7">
    <location>
        <begin position="351"/>
        <end position="377"/>
    </location>
</feature>
<dbReference type="Pfam" id="PF07690">
    <property type="entry name" value="MFS_1"/>
    <property type="match status" value="1"/>
</dbReference>
<gene>
    <name evidence="9" type="ORF">GA0061102_100716</name>
</gene>
<reference evidence="10" key="1">
    <citation type="submission" date="2016-08" db="EMBL/GenBank/DDBJ databases">
        <authorList>
            <person name="Varghese N."/>
            <person name="Submissions Spin"/>
        </authorList>
    </citation>
    <scope>NUCLEOTIDE SEQUENCE [LARGE SCALE GENOMIC DNA]</scope>
    <source>
        <strain evidence="10">HAMBI 2971</strain>
    </source>
</reference>
<dbReference type="GO" id="GO:0022857">
    <property type="term" value="F:transmembrane transporter activity"/>
    <property type="evidence" value="ECO:0007669"/>
    <property type="project" value="InterPro"/>
</dbReference>
<feature type="transmembrane region" description="Helical" evidence="7">
    <location>
        <begin position="326"/>
        <end position="345"/>
    </location>
</feature>
<evidence type="ECO:0000256" key="3">
    <source>
        <dbReference type="ARBA" id="ARBA00022475"/>
    </source>
</evidence>
<feature type="transmembrane region" description="Helical" evidence="7">
    <location>
        <begin position="132"/>
        <end position="152"/>
    </location>
</feature>
<keyword evidence="2" id="KW-0813">Transport</keyword>
<evidence type="ECO:0000256" key="1">
    <source>
        <dbReference type="ARBA" id="ARBA00004651"/>
    </source>
</evidence>
<evidence type="ECO:0000313" key="10">
    <source>
        <dbReference type="Proteomes" id="UP000199435"/>
    </source>
</evidence>
<dbReference type="STRING" id="411945.GA0061102_100716"/>
<dbReference type="InterPro" id="IPR036259">
    <property type="entry name" value="MFS_trans_sf"/>
</dbReference>
<dbReference type="Gene3D" id="1.20.1720.10">
    <property type="entry name" value="Multidrug resistance protein D"/>
    <property type="match status" value="1"/>
</dbReference>
<dbReference type="CDD" id="cd17321">
    <property type="entry name" value="MFS_MMR_MDR_like"/>
    <property type="match status" value="1"/>
</dbReference>
<evidence type="ECO:0000313" key="9">
    <source>
        <dbReference type="EMBL" id="SCB20614.1"/>
    </source>
</evidence>
<feature type="transmembrane region" description="Helical" evidence="7">
    <location>
        <begin position="7"/>
        <end position="38"/>
    </location>
</feature>
<feature type="domain" description="Major facilitator superfamily (MFS) profile" evidence="8">
    <location>
        <begin position="8"/>
        <end position="488"/>
    </location>
</feature>
<protein>
    <submittedName>
        <fullName evidence="9">MFS transporter, DHA2 family, multidrug resistance protein</fullName>
    </submittedName>
</protein>
<feature type="transmembrane region" description="Helical" evidence="7">
    <location>
        <begin position="192"/>
        <end position="213"/>
    </location>
</feature>
<evidence type="ECO:0000256" key="6">
    <source>
        <dbReference type="ARBA" id="ARBA00023136"/>
    </source>
</evidence>
<dbReference type="PROSITE" id="PS50850">
    <property type="entry name" value="MFS"/>
    <property type="match status" value="1"/>
</dbReference>
<keyword evidence="4 7" id="KW-0812">Transmembrane</keyword>
<evidence type="ECO:0000256" key="5">
    <source>
        <dbReference type="ARBA" id="ARBA00022989"/>
    </source>
</evidence>
<dbReference type="AlphaFoldDB" id="A0A1C3UYV4"/>
<dbReference type="Proteomes" id="UP000199435">
    <property type="component" value="Unassembled WGS sequence"/>
</dbReference>
<evidence type="ECO:0000256" key="2">
    <source>
        <dbReference type="ARBA" id="ARBA00022448"/>
    </source>
</evidence>
<keyword evidence="5 7" id="KW-1133">Transmembrane helix</keyword>
<feature type="transmembrane region" description="Helical" evidence="7">
    <location>
        <begin position="260"/>
        <end position="283"/>
    </location>
</feature>
<evidence type="ECO:0000256" key="4">
    <source>
        <dbReference type="ARBA" id="ARBA00022692"/>
    </source>
</evidence>
<comment type="subcellular location">
    <subcellularLocation>
        <location evidence="1">Cell membrane</location>
        <topology evidence="1">Multi-pass membrane protein</topology>
    </subcellularLocation>
</comment>
<evidence type="ECO:0000259" key="8">
    <source>
        <dbReference type="PROSITE" id="PS50850"/>
    </source>
</evidence>
<feature type="transmembrane region" description="Helical" evidence="7">
    <location>
        <begin position="158"/>
        <end position="180"/>
    </location>
</feature>
<organism evidence="9 10">
    <name type="scientific">Rhizobium miluonense</name>
    <dbReference type="NCBI Taxonomy" id="411945"/>
    <lineage>
        <taxon>Bacteria</taxon>
        <taxon>Pseudomonadati</taxon>
        <taxon>Pseudomonadota</taxon>
        <taxon>Alphaproteobacteria</taxon>
        <taxon>Hyphomicrobiales</taxon>
        <taxon>Rhizobiaceae</taxon>
        <taxon>Rhizobium/Agrobacterium group</taxon>
        <taxon>Rhizobium</taxon>
    </lineage>
</organism>
<keyword evidence="6 7" id="KW-0472">Membrane</keyword>
<dbReference type="EMBL" id="FMAH01000007">
    <property type="protein sequence ID" value="SCB20614.1"/>
    <property type="molecule type" value="Genomic_DNA"/>
</dbReference>
<name>A0A1C3UYV4_9HYPH</name>
<dbReference type="SUPFAM" id="SSF103473">
    <property type="entry name" value="MFS general substrate transporter"/>
    <property type="match status" value="1"/>
</dbReference>
<keyword evidence="10" id="KW-1185">Reference proteome</keyword>
<proteinExistence type="predicted"/>
<dbReference type="InterPro" id="IPR011701">
    <property type="entry name" value="MFS"/>
</dbReference>
<feature type="transmembrane region" description="Helical" evidence="7">
    <location>
        <begin position="465"/>
        <end position="484"/>
    </location>
</feature>
<sequence>MHSSRWLILAAVMMAFTPVVVDTTILHIAIPSLAVALGASGNEVLWIIDVYPLVMAGLLVPMGTLADRIGYRQILLIGLGIFGAASIAAAFSTSALMLIVMRAVLGIGSAMIMPCVLALVRQAFEDDAERATALGIWSVVGMAGAAIGPLIGGVLLEHFWWGSVFLVNVPIMMLVIPAVWKLVPSQPGNSEATWKPGQALLLVAGLILTVYGIKSGFKAGLDLQSVVILTSGVALLVWFSRIQISSENPMLDLSLLAKPAIGTGLIMAFVASGSLAGFELVLAQELQYVLDKTPLEAGVFMLPIVVAAAIGGPAGGRLANRYGLRAVASLSMAAAALALFAISMSDLAEDVYAVAVILAILGFALGVGLLASSIAIMGSAPAEKAGAAGALESSGYELGGGLGITIFGVLVNSIYRSSFSHPADVDGVSNSISEAMTAARDIGGSAGLEIAVAAKVAFGAAHSSVLMLVAAMIAVLSVLIFVALRNAPISNSGAH</sequence>
<feature type="transmembrane region" description="Helical" evidence="7">
    <location>
        <begin position="398"/>
        <end position="415"/>
    </location>
</feature>
<dbReference type="OrthoDB" id="9807274at2"/>
<dbReference type="PANTHER" id="PTHR42718:SF47">
    <property type="entry name" value="METHYL VIOLOGEN RESISTANCE PROTEIN SMVA"/>
    <property type="match status" value="1"/>
</dbReference>
<evidence type="ECO:0000256" key="7">
    <source>
        <dbReference type="SAM" id="Phobius"/>
    </source>
</evidence>
<dbReference type="PANTHER" id="PTHR42718">
    <property type="entry name" value="MAJOR FACILITATOR SUPERFAMILY MULTIDRUG TRANSPORTER MFSC"/>
    <property type="match status" value="1"/>
</dbReference>
<feature type="transmembrane region" description="Helical" evidence="7">
    <location>
        <begin position="74"/>
        <end position="93"/>
    </location>
</feature>
<accession>A0A1C3UYV4</accession>
<feature type="transmembrane region" description="Helical" evidence="7">
    <location>
        <begin position="44"/>
        <end position="62"/>
    </location>
</feature>
<feature type="transmembrane region" description="Helical" evidence="7">
    <location>
        <begin position="219"/>
        <end position="239"/>
    </location>
</feature>
<dbReference type="InterPro" id="IPR020846">
    <property type="entry name" value="MFS_dom"/>
</dbReference>
<dbReference type="GO" id="GO:0005886">
    <property type="term" value="C:plasma membrane"/>
    <property type="evidence" value="ECO:0007669"/>
    <property type="project" value="UniProtKB-SubCell"/>
</dbReference>
<feature type="transmembrane region" description="Helical" evidence="7">
    <location>
        <begin position="99"/>
        <end position="120"/>
    </location>
</feature>
<dbReference type="RefSeq" id="WP_092846059.1">
    <property type="nucleotide sequence ID" value="NZ_FMAH01000007.1"/>
</dbReference>